<dbReference type="Proteomes" id="UP000046122">
    <property type="component" value="Unassembled WGS sequence"/>
</dbReference>
<sequence>MEVHCNFTKRIILEKSLAERASFDFSSIALKTFSFSRRVLHSLLHSNVTRRDCAKLLQRRDRAFLAACLGPVQQLS</sequence>
<proteinExistence type="predicted"/>
<evidence type="ECO:0000313" key="1">
    <source>
        <dbReference type="EMBL" id="CDX51538.1"/>
    </source>
</evidence>
<gene>
    <name evidence="1" type="ORF">MPL3365_130513</name>
</gene>
<name>A0A090G3E7_MESPL</name>
<dbReference type="AlphaFoldDB" id="A0A090G3E7"/>
<protein>
    <submittedName>
        <fullName evidence="1">Uncharacterized protein</fullName>
    </submittedName>
</protein>
<accession>A0A090G3E7</accession>
<dbReference type="EMBL" id="CCNE01000005">
    <property type="protein sequence ID" value="CDX51538.1"/>
    <property type="molecule type" value="Genomic_DNA"/>
</dbReference>
<organism evidence="1 2">
    <name type="scientific">Mesorhizobium plurifarium</name>
    <dbReference type="NCBI Taxonomy" id="69974"/>
    <lineage>
        <taxon>Bacteria</taxon>
        <taxon>Pseudomonadati</taxon>
        <taxon>Pseudomonadota</taxon>
        <taxon>Alphaproteobacteria</taxon>
        <taxon>Hyphomicrobiales</taxon>
        <taxon>Phyllobacteriaceae</taxon>
        <taxon>Mesorhizobium</taxon>
    </lineage>
</organism>
<evidence type="ECO:0000313" key="2">
    <source>
        <dbReference type="Proteomes" id="UP000046122"/>
    </source>
</evidence>
<reference evidence="1 2" key="1">
    <citation type="submission" date="2014-08" db="EMBL/GenBank/DDBJ databases">
        <authorList>
            <person name="Moulin Lionel"/>
        </authorList>
    </citation>
    <scope>NUCLEOTIDE SEQUENCE [LARGE SCALE GENOMIC DNA]</scope>
</reference>